<evidence type="ECO:0008006" key="5">
    <source>
        <dbReference type="Google" id="ProtNLM"/>
    </source>
</evidence>
<protein>
    <recommendedName>
        <fullName evidence="5">VWFA domain-containing protein</fullName>
    </recommendedName>
</protein>
<dbReference type="OrthoDB" id="6610237at2759"/>
<keyword evidence="1" id="KW-0472">Membrane</keyword>
<accession>A0A653BJZ6</accession>
<evidence type="ECO:0000256" key="1">
    <source>
        <dbReference type="SAM" id="Phobius"/>
    </source>
</evidence>
<keyword evidence="1" id="KW-0812">Transmembrane</keyword>
<sequence length="685" mass="75747">MMWSIAFLLFANSVMAIVSNNLLDEGGGSENPWKKFLNQRCSLEDVALLVDDTERSFKVARNFMKNVFNVTPNARRFNYYFSSFSTTGITKLKAIPRSENITESILQNDIYLKSLKSNYYGAHVANGTLAITAILDAANTLPKNSVILVFVDRSINDKGLLYDSGILIQKDIKVFVVWGGPKDSKPVDISLLVDLCKYSSGALLFSNMDSAVAPFTKENSSTILSRSNIHGSRKETFSVRNDMKGLYFKFRPSNIEGAIVVPNGYTVNIQNNEQVSRFGGCSAARSKQGLREIYLDGVTSASTHGVAGQWRIDLQGAGGEYYDVDIFALKEPMESGDCLMSGSSTNASVEDYLRSKNGERVIFEKSTEKSSNAAMEEHDKMIDVELWNATVFIKKEQPSLSNENGYSGSSHAALVNMYNQVNSEIFQMPTLLINVAQGSEMIISEGGRTAVVVFKITNNKNSALDVNLQCQGQKRILQSLKPWYLNLAPLQTATSTLTMNTRPGTYEDEITMYARTGSEIIEKKIIVDVGRVINDVTEPYMDYNFLSDCSKVIFSDCSQGTWTIEVKARDVGSGLLDVTSNPPGLYFPNGFVSGTKEEVRGVYSDSCCNADIQLSAIDRTNNRRVVSANAYRAAWSPAQISALVIGLILLIVIIIIVVVIVRKIRRKNDSLDLPRYRGDTSSRNI</sequence>
<keyword evidence="2" id="KW-0732">Signal</keyword>
<keyword evidence="4" id="KW-1185">Reference proteome</keyword>
<gene>
    <name evidence="3" type="ORF">CALMAC_LOCUS1484</name>
</gene>
<keyword evidence="1" id="KW-1133">Transmembrane helix</keyword>
<organism evidence="3 4">
    <name type="scientific">Callosobruchus maculatus</name>
    <name type="common">Southern cowpea weevil</name>
    <name type="synonym">Pulse bruchid</name>
    <dbReference type="NCBI Taxonomy" id="64391"/>
    <lineage>
        <taxon>Eukaryota</taxon>
        <taxon>Metazoa</taxon>
        <taxon>Ecdysozoa</taxon>
        <taxon>Arthropoda</taxon>
        <taxon>Hexapoda</taxon>
        <taxon>Insecta</taxon>
        <taxon>Pterygota</taxon>
        <taxon>Neoptera</taxon>
        <taxon>Endopterygota</taxon>
        <taxon>Coleoptera</taxon>
        <taxon>Polyphaga</taxon>
        <taxon>Cucujiformia</taxon>
        <taxon>Chrysomeloidea</taxon>
        <taxon>Chrysomelidae</taxon>
        <taxon>Bruchinae</taxon>
        <taxon>Bruchini</taxon>
        <taxon>Callosobruchus</taxon>
    </lineage>
</organism>
<feature type="transmembrane region" description="Helical" evidence="1">
    <location>
        <begin position="640"/>
        <end position="661"/>
    </location>
</feature>
<evidence type="ECO:0000256" key="2">
    <source>
        <dbReference type="SAM" id="SignalP"/>
    </source>
</evidence>
<evidence type="ECO:0000313" key="4">
    <source>
        <dbReference type="Proteomes" id="UP000410492"/>
    </source>
</evidence>
<reference evidence="3 4" key="1">
    <citation type="submission" date="2019-01" db="EMBL/GenBank/DDBJ databases">
        <authorList>
            <person name="Sayadi A."/>
        </authorList>
    </citation>
    <scope>NUCLEOTIDE SEQUENCE [LARGE SCALE GENOMIC DNA]</scope>
</reference>
<dbReference type="EMBL" id="CAACVG010001764">
    <property type="protein sequence ID" value="VEN35615.1"/>
    <property type="molecule type" value="Genomic_DNA"/>
</dbReference>
<name>A0A653BJZ6_CALMS</name>
<proteinExistence type="predicted"/>
<feature type="signal peptide" evidence="2">
    <location>
        <begin position="1"/>
        <end position="16"/>
    </location>
</feature>
<evidence type="ECO:0000313" key="3">
    <source>
        <dbReference type="EMBL" id="VEN35615.1"/>
    </source>
</evidence>
<feature type="chain" id="PRO_5025030597" description="VWFA domain-containing protein" evidence="2">
    <location>
        <begin position="17"/>
        <end position="685"/>
    </location>
</feature>
<dbReference type="AlphaFoldDB" id="A0A653BJZ6"/>
<dbReference type="Proteomes" id="UP000410492">
    <property type="component" value="Unassembled WGS sequence"/>
</dbReference>